<dbReference type="OrthoDB" id="10392106at2759"/>
<evidence type="ECO:0000256" key="1">
    <source>
        <dbReference type="SAM" id="MobiDB-lite"/>
    </source>
</evidence>
<dbReference type="AlphaFoldDB" id="A0A9N8WQW8"/>
<protein>
    <submittedName>
        <fullName evidence="2">30_t:CDS:1</fullName>
    </submittedName>
</protein>
<organism evidence="2 3">
    <name type="scientific">Paraglomus occultum</name>
    <dbReference type="NCBI Taxonomy" id="144539"/>
    <lineage>
        <taxon>Eukaryota</taxon>
        <taxon>Fungi</taxon>
        <taxon>Fungi incertae sedis</taxon>
        <taxon>Mucoromycota</taxon>
        <taxon>Glomeromycotina</taxon>
        <taxon>Glomeromycetes</taxon>
        <taxon>Paraglomerales</taxon>
        <taxon>Paraglomeraceae</taxon>
        <taxon>Paraglomus</taxon>
    </lineage>
</organism>
<evidence type="ECO:0000313" key="2">
    <source>
        <dbReference type="EMBL" id="CAG8493502.1"/>
    </source>
</evidence>
<gene>
    <name evidence="2" type="ORF">POCULU_LOCUS2201</name>
</gene>
<dbReference type="Proteomes" id="UP000789572">
    <property type="component" value="Unassembled WGS sequence"/>
</dbReference>
<sequence length="103" mass="11436">MLINPWDIVKNVLIQEEQELVQLVNKFKSQLDALRTEETVLVQMLNVAGGTTDEPSAVVKQGHAKGAVAQDIEIAEAMCLLRGLEDESEDEDKDNPMMLDEAK</sequence>
<reference evidence="2" key="1">
    <citation type="submission" date="2021-06" db="EMBL/GenBank/DDBJ databases">
        <authorList>
            <person name="Kallberg Y."/>
            <person name="Tangrot J."/>
            <person name="Rosling A."/>
        </authorList>
    </citation>
    <scope>NUCLEOTIDE SEQUENCE</scope>
    <source>
        <strain evidence="2">IA702</strain>
    </source>
</reference>
<proteinExistence type="predicted"/>
<name>A0A9N8WQW8_9GLOM</name>
<comment type="caution">
    <text evidence="2">The sequence shown here is derived from an EMBL/GenBank/DDBJ whole genome shotgun (WGS) entry which is preliminary data.</text>
</comment>
<evidence type="ECO:0000313" key="3">
    <source>
        <dbReference type="Proteomes" id="UP000789572"/>
    </source>
</evidence>
<feature type="region of interest" description="Disordered" evidence="1">
    <location>
        <begin position="83"/>
        <end position="103"/>
    </location>
</feature>
<accession>A0A9N8WQW8</accession>
<dbReference type="EMBL" id="CAJVPJ010000196">
    <property type="protein sequence ID" value="CAG8493502.1"/>
    <property type="molecule type" value="Genomic_DNA"/>
</dbReference>
<keyword evidence="3" id="KW-1185">Reference proteome</keyword>